<dbReference type="PANTHER" id="PTHR10638:SF41">
    <property type="entry name" value="AMINE OXIDASE"/>
    <property type="match status" value="1"/>
</dbReference>
<keyword evidence="4" id="KW-1185">Reference proteome</keyword>
<evidence type="ECO:0000313" key="4">
    <source>
        <dbReference type="Proteomes" id="UP001412067"/>
    </source>
</evidence>
<dbReference type="InterPro" id="IPR036460">
    <property type="entry name" value="Cu_amine_oxidase_C_sf"/>
</dbReference>
<gene>
    <name evidence="3" type="ORF">KSP40_PGU022520</name>
</gene>
<dbReference type="Pfam" id="PF01179">
    <property type="entry name" value="Cu_amine_oxid"/>
    <property type="match status" value="1"/>
</dbReference>
<keyword evidence="1" id="KW-0479">Metal-binding</keyword>
<dbReference type="EC" id="1.4.3.-" evidence="1"/>
<sequence>MQQKAQVSLSGILMVKGTTYNNMSQVGKDENLHGTLLAQNLIGVTHDHFITFYLDMDIDGPNNSFVKVHMTKQESSPGESPRRSFIKLNRDVAKTEKDAQIKLNLYDPSEFHVVNPARLSKVGNPSGYKIVPSANAASLLDPTDPPQLRSGFTNNQIWVTPYSRHEEWAGGLFAYQSRGDDTLAVWSDRNRPIENKDIVAWYTLGFHHIPCQEDYPIMPSVESSFDLKPVNFFEKNPILGAAPYFENDLHVCDTSATV</sequence>
<evidence type="ECO:0000256" key="1">
    <source>
        <dbReference type="RuleBase" id="RU000672"/>
    </source>
</evidence>
<dbReference type="Proteomes" id="UP001412067">
    <property type="component" value="Unassembled WGS sequence"/>
</dbReference>
<dbReference type="EMBL" id="JBBWWR010000017">
    <property type="protein sequence ID" value="KAK8945761.1"/>
    <property type="molecule type" value="Genomic_DNA"/>
</dbReference>
<dbReference type="SUPFAM" id="SSF49998">
    <property type="entry name" value="Amine oxidase catalytic domain"/>
    <property type="match status" value="1"/>
</dbReference>
<dbReference type="InterPro" id="IPR049947">
    <property type="entry name" value="Cu_Am_Ox_Cu-bd"/>
</dbReference>
<comment type="cofactor">
    <cofactor evidence="1">
        <name>Cu cation</name>
        <dbReference type="ChEBI" id="CHEBI:23378"/>
    </cofactor>
    <text evidence="1">Contains 1 topaquinone per subunit.</text>
</comment>
<dbReference type="InterPro" id="IPR000269">
    <property type="entry name" value="Cu_amine_oxidase"/>
</dbReference>
<keyword evidence="1" id="KW-0801">TPQ</keyword>
<evidence type="ECO:0000313" key="3">
    <source>
        <dbReference type="EMBL" id="KAK8945761.1"/>
    </source>
</evidence>
<evidence type="ECO:0000259" key="2">
    <source>
        <dbReference type="Pfam" id="PF01179"/>
    </source>
</evidence>
<keyword evidence="1" id="KW-0560">Oxidoreductase</keyword>
<organism evidence="3 4">
    <name type="scientific">Platanthera guangdongensis</name>
    <dbReference type="NCBI Taxonomy" id="2320717"/>
    <lineage>
        <taxon>Eukaryota</taxon>
        <taxon>Viridiplantae</taxon>
        <taxon>Streptophyta</taxon>
        <taxon>Embryophyta</taxon>
        <taxon>Tracheophyta</taxon>
        <taxon>Spermatophyta</taxon>
        <taxon>Magnoliopsida</taxon>
        <taxon>Liliopsida</taxon>
        <taxon>Asparagales</taxon>
        <taxon>Orchidaceae</taxon>
        <taxon>Orchidoideae</taxon>
        <taxon>Orchideae</taxon>
        <taxon>Orchidinae</taxon>
        <taxon>Platanthera</taxon>
    </lineage>
</organism>
<protein>
    <recommendedName>
        <fullName evidence="1">Amine oxidase</fullName>
        <ecNumber evidence="1">1.4.3.-</ecNumber>
    </recommendedName>
</protein>
<proteinExistence type="inferred from homology"/>
<feature type="domain" description="Copper amine oxidase catalytic" evidence="2">
    <location>
        <begin position="4"/>
        <end position="239"/>
    </location>
</feature>
<dbReference type="InterPro" id="IPR015798">
    <property type="entry name" value="Cu_amine_oxidase_C"/>
</dbReference>
<accession>A0ABR2LQ14</accession>
<keyword evidence="1" id="KW-0186">Copper</keyword>
<comment type="PTM">
    <text evidence="1">Topaquinone (TPQ) is generated by copper-dependent autoxidation of a specific tyrosyl residue.</text>
</comment>
<comment type="similarity">
    <text evidence="1">Belongs to the copper/topaquinone oxidase family.</text>
</comment>
<dbReference type="PANTHER" id="PTHR10638">
    <property type="entry name" value="COPPER AMINE OXIDASE"/>
    <property type="match status" value="1"/>
</dbReference>
<comment type="caution">
    <text evidence="3">The sequence shown here is derived from an EMBL/GenBank/DDBJ whole genome shotgun (WGS) entry which is preliminary data.</text>
</comment>
<name>A0ABR2LQ14_9ASPA</name>
<dbReference type="Gene3D" id="2.70.98.20">
    <property type="entry name" value="Copper amine oxidase, catalytic domain"/>
    <property type="match status" value="1"/>
</dbReference>
<dbReference type="PROSITE" id="PS01165">
    <property type="entry name" value="COPPER_AMINE_OXID_2"/>
    <property type="match status" value="1"/>
</dbReference>
<reference evidence="3 4" key="1">
    <citation type="journal article" date="2022" name="Nat. Plants">
        <title>Genomes of leafy and leafless Platanthera orchids illuminate the evolution of mycoheterotrophy.</title>
        <authorList>
            <person name="Li M.H."/>
            <person name="Liu K.W."/>
            <person name="Li Z."/>
            <person name="Lu H.C."/>
            <person name="Ye Q.L."/>
            <person name="Zhang D."/>
            <person name="Wang J.Y."/>
            <person name="Li Y.F."/>
            <person name="Zhong Z.M."/>
            <person name="Liu X."/>
            <person name="Yu X."/>
            <person name="Liu D.K."/>
            <person name="Tu X.D."/>
            <person name="Liu B."/>
            <person name="Hao Y."/>
            <person name="Liao X.Y."/>
            <person name="Jiang Y.T."/>
            <person name="Sun W.H."/>
            <person name="Chen J."/>
            <person name="Chen Y.Q."/>
            <person name="Ai Y."/>
            <person name="Zhai J.W."/>
            <person name="Wu S.S."/>
            <person name="Zhou Z."/>
            <person name="Hsiao Y.Y."/>
            <person name="Wu W.L."/>
            <person name="Chen Y.Y."/>
            <person name="Lin Y.F."/>
            <person name="Hsu J.L."/>
            <person name="Li C.Y."/>
            <person name="Wang Z.W."/>
            <person name="Zhao X."/>
            <person name="Zhong W.Y."/>
            <person name="Ma X.K."/>
            <person name="Ma L."/>
            <person name="Huang J."/>
            <person name="Chen G.Z."/>
            <person name="Huang M.Z."/>
            <person name="Huang L."/>
            <person name="Peng D.H."/>
            <person name="Luo Y.B."/>
            <person name="Zou S.Q."/>
            <person name="Chen S.P."/>
            <person name="Lan S."/>
            <person name="Tsai W.C."/>
            <person name="Van de Peer Y."/>
            <person name="Liu Z.J."/>
        </authorList>
    </citation>
    <scope>NUCLEOTIDE SEQUENCE [LARGE SCALE GENOMIC DNA]</scope>
    <source>
        <strain evidence="3">Lor288</strain>
    </source>
</reference>